<protein>
    <submittedName>
        <fullName evidence="4">ShlB/FhaC/HecB family hemolysin secretion/activation protein</fullName>
    </submittedName>
</protein>
<evidence type="ECO:0000256" key="1">
    <source>
        <dbReference type="SAM" id="MobiDB-lite"/>
    </source>
</evidence>
<dbReference type="EMBL" id="QFYS01000001">
    <property type="protein sequence ID" value="RAK68553.1"/>
    <property type="molecule type" value="Genomic_DNA"/>
</dbReference>
<dbReference type="GO" id="GO:0008320">
    <property type="term" value="F:protein transmembrane transporter activity"/>
    <property type="evidence" value="ECO:0007669"/>
    <property type="project" value="TreeGrafter"/>
</dbReference>
<keyword evidence="5" id="KW-1185">Reference proteome</keyword>
<dbReference type="InterPro" id="IPR051544">
    <property type="entry name" value="TPS_OM_transporter"/>
</dbReference>
<dbReference type="GO" id="GO:0098046">
    <property type="term" value="C:type V protein secretion system complex"/>
    <property type="evidence" value="ECO:0007669"/>
    <property type="project" value="TreeGrafter"/>
</dbReference>
<dbReference type="PANTHER" id="PTHR34597">
    <property type="entry name" value="SLR1661 PROTEIN"/>
    <property type="match status" value="1"/>
</dbReference>
<comment type="caution">
    <text evidence="4">The sequence shown here is derived from an EMBL/GenBank/DDBJ whole genome shotgun (WGS) entry which is preliminary data.</text>
</comment>
<feature type="region of interest" description="Disordered" evidence="1">
    <location>
        <begin position="33"/>
        <end position="72"/>
    </location>
</feature>
<dbReference type="Gene3D" id="2.40.160.50">
    <property type="entry name" value="membrane protein fhac: a member of the omp85/tpsb transporter family"/>
    <property type="match status" value="1"/>
</dbReference>
<name>A0A328BN64_9CAUL</name>
<dbReference type="PANTHER" id="PTHR34597:SF6">
    <property type="entry name" value="BLR6126 PROTEIN"/>
    <property type="match status" value="1"/>
</dbReference>
<evidence type="ECO:0000259" key="3">
    <source>
        <dbReference type="Pfam" id="PF03865"/>
    </source>
</evidence>
<dbReference type="Proteomes" id="UP000249524">
    <property type="component" value="Unassembled WGS sequence"/>
</dbReference>
<feature type="signal peptide" evidence="2">
    <location>
        <begin position="1"/>
        <end position="35"/>
    </location>
</feature>
<evidence type="ECO:0000256" key="2">
    <source>
        <dbReference type="SAM" id="SignalP"/>
    </source>
</evidence>
<dbReference type="OrthoDB" id="7486497at2"/>
<keyword evidence="2" id="KW-0732">Signal</keyword>
<organism evidence="4 5">
    <name type="scientific">Phenylobacterium kunshanense</name>
    <dbReference type="NCBI Taxonomy" id="1445034"/>
    <lineage>
        <taxon>Bacteria</taxon>
        <taxon>Pseudomonadati</taxon>
        <taxon>Pseudomonadota</taxon>
        <taxon>Alphaproteobacteria</taxon>
        <taxon>Caulobacterales</taxon>
        <taxon>Caulobacteraceae</taxon>
        <taxon>Phenylobacterium</taxon>
    </lineage>
</organism>
<gene>
    <name evidence="4" type="ORF">DJ019_00555</name>
</gene>
<feature type="chain" id="PRO_5016370850" evidence="2">
    <location>
        <begin position="36"/>
        <end position="575"/>
    </location>
</feature>
<dbReference type="Pfam" id="PF03865">
    <property type="entry name" value="ShlB"/>
    <property type="match status" value="1"/>
</dbReference>
<evidence type="ECO:0000313" key="5">
    <source>
        <dbReference type="Proteomes" id="UP000249524"/>
    </source>
</evidence>
<dbReference type="AlphaFoldDB" id="A0A328BN64"/>
<dbReference type="Gene3D" id="3.10.20.310">
    <property type="entry name" value="membrane protein fhac"/>
    <property type="match status" value="1"/>
</dbReference>
<reference evidence="4 5" key="1">
    <citation type="submission" date="2018-05" db="EMBL/GenBank/DDBJ databases">
        <authorList>
            <person name="Lanie J.A."/>
            <person name="Ng W.-L."/>
            <person name="Kazmierczak K.M."/>
            <person name="Andrzejewski T.M."/>
            <person name="Davidsen T.M."/>
            <person name="Wayne K.J."/>
            <person name="Tettelin H."/>
            <person name="Glass J.I."/>
            <person name="Rusch D."/>
            <person name="Podicherti R."/>
            <person name="Tsui H.-C.T."/>
            <person name="Winkler M.E."/>
        </authorList>
    </citation>
    <scope>NUCLEOTIDE SEQUENCE [LARGE SCALE GENOMIC DNA]</scope>
    <source>
        <strain evidence="4 5">BUT-10</strain>
    </source>
</reference>
<dbReference type="GO" id="GO:0046819">
    <property type="term" value="P:protein secretion by the type V secretion system"/>
    <property type="evidence" value="ECO:0007669"/>
    <property type="project" value="TreeGrafter"/>
</dbReference>
<evidence type="ECO:0000313" key="4">
    <source>
        <dbReference type="EMBL" id="RAK68553.1"/>
    </source>
</evidence>
<feature type="compositionally biased region" description="Low complexity" evidence="1">
    <location>
        <begin position="33"/>
        <end position="53"/>
    </location>
</feature>
<feature type="domain" description="Haemolysin activator HlyB C-terminal" evidence="3">
    <location>
        <begin position="223"/>
        <end position="532"/>
    </location>
</feature>
<dbReference type="InterPro" id="IPR005565">
    <property type="entry name" value="Hemolysn_activator_HlyB_C"/>
</dbReference>
<sequence>MVGRLRGAQGVGLWPRFALLVLATTALTPTAEAWAQPAPGATAAELDPNTRVTRPPPRRADAGAFSPEPPGPCPLESSDLQVTLNSVTFKGVTAVGPEALRGAYSEFIGTPQPVSVICAIRDRAARVMFESGVLARVEIPEQRIAGGALVLEVIEAHVVNVRVRGDVGETQAVIERYAEKLRGMKPFDMARAQRYLLLASDVPGVRVRAAVRPSTSPERGAVDIDLTVTPEGPEVFANIQNTGSKQVGRWGGLVRGEIAGLTRFGESTSLTAFHTLDSNEQWLLQLSETARFGGEGLVGRGSLTYGESRPGDFLKPIDLTSRSLVANLETAYPLVRSRAQNLTLAGGLDVIDQKTRAGGGPPSHDELRVAYARADGDYRTEWAARPVLFSGSLGVRKGLSILGGSEKGDTDLTRALGNPDAWLLRAQGGADIAITERLTGMLRGQAQYSGSSLLPYEQISLGGLTVGRGYDPAALLGDKGVSAAFELRYGPMQLHPKVVAAPYGFFDAGYVASNNALASGVQKDRTLKSVGAGVVFRLFNRANLEVTYAHPIDATRTGGRRPGDRVLIQLTASLL</sequence>
<proteinExistence type="predicted"/>
<accession>A0A328BN64</accession>